<reference evidence="1" key="1">
    <citation type="journal article" date="2015" name="Nature">
        <title>Complex archaea that bridge the gap between prokaryotes and eukaryotes.</title>
        <authorList>
            <person name="Spang A."/>
            <person name="Saw J.H."/>
            <person name="Jorgensen S.L."/>
            <person name="Zaremba-Niedzwiedzka K."/>
            <person name="Martijn J."/>
            <person name="Lind A.E."/>
            <person name="van Eijk R."/>
            <person name="Schleper C."/>
            <person name="Guy L."/>
            <person name="Ettema T.J."/>
        </authorList>
    </citation>
    <scope>NUCLEOTIDE SEQUENCE</scope>
</reference>
<proteinExistence type="predicted"/>
<dbReference type="EMBL" id="LAZR01000326">
    <property type="protein sequence ID" value="KKN74459.1"/>
    <property type="molecule type" value="Genomic_DNA"/>
</dbReference>
<comment type="caution">
    <text evidence="1">The sequence shown here is derived from an EMBL/GenBank/DDBJ whole genome shotgun (WGS) entry which is preliminary data.</text>
</comment>
<sequence>MIKAYRIVNWKLLYEVTGRGKKATEDTKLEDLRKSKLPYVRWAVHGHSLGPTYRKMVKKAWGVGILMEMACMGLFGKLLELAADQEPKYRGWILDEKQRPINAPQIADLLDIQDDGTTEKLIEVLCHEEINWVELVEFPLQVGAGGGEMGASGGRLGGEDEEPLYKETEAVEATASLNETERDTPVDQGELRALSPAPCPPSMVTGTVSEVSASDSVSAAGRGLEIKKRRALAVLELSRIIPARNSSDRTTFSDIFDQLAERMVYDTNEPLFDKAIEKARGCRQVGRVPASIFVAAMKKSPFCYVPKGTSIIRGQTDKYHR</sequence>
<evidence type="ECO:0000313" key="1">
    <source>
        <dbReference type="EMBL" id="KKN74459.1"/>
    </source>
</evidence>
<dbReference type="AlphaFoldDB" id="A0A0F9T5K5"/>
<accession>A0A0F9T5K5</accession>
<protein>
    <submittedName>
        <fullName evidence="1">Uncharacterized protein</fullName>
    </submittedName>
</protein>
<organism evidence="1">
    <name type="scientific">marine sediment metagenome</name>
    <dbReference type="NCBI Taxonomy" id="412755"/>
    <lineage>
        <taxon>unclassified sequences</taxon>
        <taxon>metagenomes</taxon>
        <taxon>ecological metagenomes</taxon>
    </lineage>
</organism>
<name>A0A0F9T5K5_9ZZZZ</name>
<gene>
    <name evidence="1" type="ORF">LCGC14_0390790</name>
</gene>